<feature type="chain" id="PRO_5035359258" evidence="2">
    <location>
        <begin position="26"/>
        <end position="411"/>
    </location>
</feature>
<feature type="compositionally biased region" description="Pro residues" evidence="1">
    <location>
        <begin position="210"/>
        <end position="227"/>
    </location>
</feature>
<keyword evidence="6" id="KW-1185">Reference proteome</keyword>
<protein>
    <submittedName>
        <fullName evidence="4">(pine wood nematode) hypothetical protein</fullName>
    </submittedName>
    <submittedName>
        <fullName evidence="7">Ground-like domain-containing protein</fullName>
    </submittedName>
</protein>
<feature type="compositionally biased region" description="Low complexity" evidence="1">
    <location>
        <begin position="228"/>
        <end position="242"/>
    </location>
</feature>
<evidence type="ECO:0000313" key="7">
    <source>
        <dbReference type="WBParaSite" id="BXY_0244600.1"/>
    </source>
</evidence>
<feature type="region of interest" description="Disordered" evidence="1">
    <location>
        <begin position="155"/>
        <end position="260"/>
    </location>
</feature>
<feature type="signal peptide" evidence="2">
    <location>
        <begin position="1"/>
        <end position="25"/>
    </location>
</feature>
<sequence length="411" mass="42826">MRQIYSRKFLAYLLSLLLSFKSVSTFFFPPLGGGLGGGGGGGCGCGGPQICGGGCGGGFGGGFQQPCYQQQSYGLGQQIGCNSGCGGGFGGLGGLGGCQQGISTGCSQSYGNIGGLGGTSGCGGGLANPGLPPGLAPLPQQQYQSQAFVQPAQQTPPFVQAPSPTQVQTPVAPAQPPQVSPDQSVSYVNTAIPSNEPSGYEYRNPDPPEHSQPPPPPPPPPNPPQPYTQPTYTSHTTTNYNSYASDNVDKEKSGNDITSIDNIGDKVAKVVTTTQTSEDFYEDKVPDIDDTEPNSTGGKKETKPDLLSPDYSENSFKTKISGVPSDPMATDPDATGDPKCSSETLRLIMHENIVSSPTISKQLIFSAGRLAFGQTIDVICSRNKFSYTVVSSKIFCEASRGRITCFAFLQP</sequence>
<dbReference type="Pfam" id="PF04155">
    <property type="entry name" value="Ground-like"/>
    <property type="match status" value="1"/>
</dbReference>
<dbReference type="Proteomes" id="UP000582659">
    <property type="component" value="Unassembled WGS sequence"/>
</dbReference>
<dbReference type="EMBL" id="CAJFDI010000005">
    <property type="protein sequence ID" value="CAD5232281.1"/>
    <property type="molecule type" value="Genomic_DNA"/>
</dbReference>
<accession>A0A1I7RP06</accession>
<organism evidence="5 7">
    <name type="scientific">Bursaphelenchus xylophilus</name>
    <name type="common">Pinewood nematode worm</name>
    <name type="synonym">Aphelenchoides xylophilus</name>
    <dbReference type="NCBI Taxonomy" id="6326"/>
    <lineage>
        <taxon>Eukaryota</taxon>
        <taxon>Metazoa</taxon>
        <taxon>Ecdysozoa</taxon>
        <taxon>Nematoda</taxon>
        <taxon>Chromadorea</taxon>
        <taxon>Rhabditida</taxon>
        <taxon>Tylenchina</taxon>
        <taxon>Tylenchomorpha</taxon>
        <taxon>Aphelenchoidea</taxon>
        <taxon>Aphelenchoididae</taxon>
        <taxon>Bursaphelenchus</taxon>
    </lineage>
</organism>
<name>A0A1I7RP06_BURXY</name>
<evidence type="ECO:0000313" key="6">
    <source>
        <dbReference type="Proteomes" id="UP000659654"/>
    </source>
</evidence>
<dbReference type="InterPro" id="IPR007284">
    <property type="entry name" value="Ground-like_dom"/>
</dbReference>
<evidence type="ECO:0000313" key="4">
    <source>
        <dbReference type="EMBL" id="CAD5232281.1"/>
    </source>
</evidence>
<proteinExistence type="predicted"/>
<keyword evidence="2" id="KW-0732">Signal</keyword>
<dbReference type="OrthoDB" id="5825670at2759"/>
<evidence type="ECO:0000256" key="2">
    <source>
        <dbReference type="SAM" id="SignalP"/>
    </source>
</evidence>
<dbReference type="AlphaFoldDB" id="A0A1I7RP06"/>
<gene>
    <name evidence="4" type="ORF">BXYJ_LOCUS12372</name>
</gene>
<dbReference type="EMBL" id="CAJFCV020000005">
    <property type="protein sequence ID" value="CAG9124428.1"/>
    <property type="molecule type" value="Genomic_DNA"/>
</dbReference>
<feature type="domain" description="Ground-like" evidence="3">
    <location>
        <begin position="337"/>
        <end position="408"/>
    </location>
</feature>
<feature type="compositionally biased region" description="Polar residues" evidence="1">
    <location>
        <begin position="186"/>
        <end position="197"/>
    </location>
</feature>
<dbReference type="Proteomes" id="UP000095284">
    <property type="component" value="Unplaced"/>
</dbReference>
<evidence type="ECO:0000256" key="1">
    <source>
        <dbReference type="SAM" id="MobiDB-lite"/>
    </source>
</evidence>
<dbReference type="WBParaSite" id="BXY_0244600.1">
    <property type="protein sequence ID" value="BXY_0244600.1"/>
    <property type="gene ID" value="BXY_0244600"/>
</dbReference>
<dbReference type="Proteomes" id="UP000659654">
    <property type="component" value="Unassembled WGS sequence"/>
</dbReference>
<feature type="region of interest" description="Disordered" evidence="1">
    <location>
        <begin position="278"/>
        <end position="340"/>
    </location>
</feature>
<reference evidence="7" key="1">
    <citation type="submission" date="2016-11" db="UniProtKB">
        <authorList>
            <consortium name="WormBaseParasite"/>
        </authorList>
    </citation>
    <scope>IDENTIFICATION</scope>
</reference>
<reference evidence="4" key="2">
    <citation type="submission" date="2020-09" db="EMBL/GenBank/DDBJ databases">
        <authorList>
            <person name="Kikuchi T."/>
        </authorList>
    </citation>
    <scope>NUCLEOTIDE SEQUENCE</scope>
    <source>
        <strain evidence="4">Ka4C1</strain>
    </source>
</reference>
<evidence type="ECO:0000259" key="3">
    <source>
        <dbReference type="Pfam" id="PF04155"/>
    </source>
</evidence>
<dbReference type="eggNOG" id="ENOG502QV84">
    <property type="taxonomic scope" value="Eukaryota"/>
</dbReference>
<evidence type="ECO:0000313" key="5">
    <source>
        <dbReference type="Proteomes" id="UP000095284"/>
    </source>
</evidence>